<evidence type="ECO:0000313" key="2">
    <source>
        <dbReference type="EMBL" id="TCU51823.1"/>
    </source>
</evidence>
<protein>
    <submittedName>
        <fullName evidence="2">SIR2-like protein</fullName>
    </submittedName>
</protein>
<sequence>METKKENLTKALKLAKEGKALLFIGSGYSKDAENIKGKNLCSSTELSNKIAGLMGLDDDRKMGLCKIATLYLEGYQNEDYKTKAQNLVKLIQENFLCSKVTDSQLQIMKFPWMRIYTTNYDNVAEEASEQAGRVRNTILPNDSMRDVYKSKSCIIHTNGYVRCMTTDSFKDEFKLTSVSYESDSFSKSEIKQIMNHDLLEARAIIFIGLSLEFDLDISRLLIATNTREKTHFIFEHKDNLNQFEKMQVKSFENKGTVHYIGIDGLCDIMSSLENIEIHDDLVYRSFIPRYNLPLQYIKEDISAIWSVIYGGKINEALLSSHLDDNKYLFSRSVLYEMEEAILNSNNFLYMLTGRLGNGKSVLIEQLSCKLSNIGQIYTLDSVYDDVKEELVQLLMNDEKIFLFIDDYTQHLEILKQIAEIIGEDRGNLKIILTSRTGNNLVSQYEIIDYFHIKIDDISWHSLDQIDNKEFLEIKKYYSRIGLTNKKLNYVFTKSARKQGDFSKIIIPLFDKNSKIGNKILDEIKEVFYTDKYKELLLVVIINNLIQLKLDIDRILIILNQTNMKQVINQNYKMKEILFNYNGYKLFNSAPYSKFIQKNLFTKKEVIDVLQKLFDNYHRLGIVPTGNQWSNEKDYRKHLLSLSNLRVLLSEMSADVNIKEIIIGYFENLIDNEYCKDNIFYWLQYAMASMDNDDYDKAGMHLEKSYEIASERFEFNTYQLDTQYARFLLEKNMHCKVENPYDIICEVDNKLETALKSRETAGLYIFRILRIYSAFIIEKKFDFCPSDILKIDQKINDWKLRICKTLEKTKSTNNKKDINTLNNCLRNLSKAEKELHYREKQI</sequence>
<dbReference type="Proteomes" id="UP000295773">
    <property type="component" value="Unassembled WGS sequence"/>
</dbReference>
<dbReference type="RefSeq" id="WP_132225855.1">
    <property type="nucleotide sequence ID" value="NZ_JANKBG010000040.1"/>
</dbReference>
<dbReference type="InterPro" id="IPR027417">
    <property type="entry name" value="P-loop_NTPase"/>
</dbReference>
<dbReference type="Pfam" id="PF13289">
    <property type="entry name" value="SIR2_2"/>
    <property type="match status" value="1"/>
</dbReference>
<keyword evidence="3" id="KW-1185">Reference proteome</keyword>
<dbReference type="Pfam" id="PF25199">
    <property type="entry name" value="nSTAND_NTPase5"/>
    <property type="match status" value="1"/>
</dbReference>
<reference evidence="2 3" key="1">
    <citation type="submission" date="2019-03" db="EMBL/GenBank/DDBJ databases">
        <title>Genomic Encyclopedia of Type Strains, Phase IV (KMG-IV): sequencing the most valuable type-strain genomes for metagenomic binning, comparative biology and taxonomic classification.</title>
        <authorList>
            <person name="Goeker M."/>
        </authorList>
    </citation>
    <scope>NUCLEOTIDE SEQUENCE [LARGE SCALE GENOMIC DNA]</scope>
    <source>
        <strain evidence="2 3">DSM 29481</strain>
    </source>
</reference>
<dbReference type="InterPro" id="IPR057574">
    <property type="entry name" value="nSTAND_NTPase5_dom"/>
</dbReference>
<comment type="caution">
    <text evidence="2">The sequence shown here is derived from an EMBL/GenBank/DDBJ whole genome shotgun (WGS) entry which is preliminary data.</text>
</comment>
<dbReference type="SUPFAM" id="SSF52540">
    <property type="entry name" value="P-loop containing nucleoside triphosphate hydrolases"/>
    <property type="match status" value="1"/>
</dbReference>
<dbReference type="EMBL" id="SMBP01000040">
    <property type="protein sequence ID" value="TCU51823.1"/>
    <property type="molecule type" value="Genomic_DNA"/>
</dbReference>
<evidence type="ECO:0000313" key="3">
    <source>
        <dbReference type="Proteomes" id="UP000295773"/>
    </source>
</evidence>
<organism evidence="2 3">
    <name type="scientific">Longicatena caecimuris</name>
    <dbReference type="NCBI Taxonomy" id="1796635"/>
    <lineage>
        <taxon>Bacteria</taxon>
        <taxon>Bacillati</taxon>
        <taxon>Bacillota</taxon>
        <taxon>Erysipelotrichia</taxon>
        <taxon>Erysipelotrichales</taxon>
        <taxon>Erysipelotrichaceae</taxon>
        <taxon>Longicatena</taxon>
    </lineage>
</organism>
<feature type="domain" description="Novel STAND NTPase 5" evidence="1">
    <location>
        <begin position="327"/>
        <end position="437"/>
    </location>
</feature>
<dbReference type="AlphaFoldDB" id="A0A4R3ST01"/>
<name>A0A4R3ST01_9FIRM</name>
<gene>
    <name evidence="2" type="ORF">EDD61_1401</name>
</gene>
<proteinExistence type="predicted"/>
<evidence type="ECO:0000259" key="1">
    <source>
        <dbReference type="Pfam" id="PF25199"/>
    </source>
</evidence>
<accession>A0A4R3ST01</accession>